<evidence type="ECO:0000256" key="1">
    <source>
        <dbReference type="ARBA" id="ARBA00004370"/>
    </source>
</evidence>
<dbReference type="AlphaFoldDB" id="A0ABD7PNY3"/>
<protein>
    <submittedName>
        <fullName evidence="7">Sterol desaturase family protein</fullName>
    </submittedName>
</protein>
<dbReference type="Proteomes" id="UP000292036">
    <property type="component" value="Unassembled WGS sequence"/>
</dbReference>
<feature type="transmembrane region" description="Helical" evidence="5">
    <location>
        <begin position="38"/>
        <end position="55"/>
    </location>
</feature>
<dbReference type="GO" id="GO:0016020">
    <property type="term" value="C:membrane"/>
    <property type="evidence" value="ECO:0007669"/>
    <property type="project" value="UniProtKB-SubCell"/>
</dbReference>
<dbReference type="EMBL" id="SIPS01000001">
    <property type="protein sequence ID" value="TAW28696.1"/>
    <property type="molecule type" value="Genomic_DNA"/>
</dbReference>
<accession>A0ABD7PNY3</accession>
<evidence type="ECO:0000256" key="3">
    <source>
        <dbReference type="ARBA" id="ARBA00022989"/>
    </source>
</evidence>
<feature type="transmembrane region" description="Helical" evidence="5">
    <location>
        <begin position="170"/>
        <end position="188"/>
    </location>
</feature>
<evidence type="ECO:0000256" key="2">
    <source>
        <dbReference type="ARBA" id="ARBA00022692"/>
    </source>
</evidence>
<feature type="domain" description="Fatty acid hydroxylase" evidence="6">
    <location>
        <begin position="119"/>
        <end position="256"/>
    </location>
</feature>
<feature type="transmembrane region" description="Helical" evidence="5">
    <location>
        <begin position="12"/>
        <end position="32"/>
    </location>
</feature>
<evidence type="ECO:0000259" key="6">
    <source>
        <dbReference type="Pfam" id="PF04116"/>
    </source>
</evidence>
<reference evidence="7 8" key="1">
    <citation type="submission" date="2019-02" db="EMBL/GenBank/DDBJ databases">
        <title>The genomic architecture of introgression among sibling species of bacteria.</title>
        <authorList>
            <person name="Cavassim M.I.A."/>
            <person name="Moeskjaer S."/>
            <person name="Moslemi C."/>
            <person name="Fields B."/>
            <person name="Bachmann A."/>
            <person name="Vilhjalmsson B."/>
            <person name="Schierup M.H."/>
            <person name="Young J.P.W."/>
            <person name="Andersen S.U."/>
        </authorList>
    </citation>
    <scope>NUCLEOTIDE SEQUENCE [LARGE SCALE GENOMIC DNA]</scope>
    <source>
        <strain evidence="7 8">SM151B</strain>
    </source>
</reference>
<feature type="transmembrane region" description="Helical" evidence="5">
    <location>
        <begin position="113"/>
        <end position="131"/>
    </location>
</feature>
<evidence type="ECO:0000256" key="5">
    <source>
        <dbReference type="SAM" id="Phobius"/>
    </source>
</evidence>
<proteinExistence type="predicted"/>
<feature type="transmembrane region" description="Helical" evidence="5">
    <location>
        <begin position="194"/>
        <end position="212"/>
    </location>
</feature>
<gene>
    <name evidence="7" type="ORF">ELI19_03900</name>
</gene>
<evidence type="ECO:0000256" key="4">
    <source>
        <dbReference type="ARBA" id="ARBA00023136"/>
    </source>
</evidence>
<name>A0ABD7PNY3_RHILE</name>
<sequence length="304" mass="34580">MAIENKIRRVIRWGLYPVSWIWVVCALNRFLAMGVDERPAWILITLPLLLTYLVIELTLPMQKRWSMTWRTLLPDLAYIVSSGATVALVSAGLAMLTITISSKTGGPARDWPIWIQLPVLFLVFEFMNYHIHRGMHELRGPLGRLLWRIHAAHHLPERLYLLMHAVSHPFNAVLVQAFAIILPIWLMGYSPDTVLIFLVINAFHGIISHFNVDLRLGWANYIFVGPEVHRYHHSADVNEAKNYGATLTLWDQIFGTFVFHPGLAPQELGVSPDANLPPNQQIPSVLALPFRRSGQESLEQADHV</sequence>
<dbReference type="PANTHER" id="PTHR11863">
    <property type="entry name" value="STEROL DESATURASE"/>
    <property type="match status" value="1"/>
</dbReference>
<evidence type="ECO:0000313" key="8">
    <source>
        <dbReference type="Proteomes" id="UP000292036"/>
    </source>
</evidence>
<feature type="transmembrane region" description="Helical" evidence="5">
    <location>
        <begin position="76"/>
        <end position="101"/>
    </location>
</feature>
<evidence type="ECO:0000313" key="7">
    <source>
        <dbReference type="EMBL" id="TAW28696.1"/>
    </source>
</evidence>
<dbReference type="Pfam" id="PF04116">
    <property type="entry name" value="FA_hydroxylase"/>
    <property type="match status" value="1"/>
</dbReference>
<keyword evidence="3 5" id="KW-1133">Transmembrane helix</keyword>
<comment type="subcellular location">
    <subcellularLocation>
        <location evidence="1">Membrane</location>
    </subcellularLocation>
</comment>
<dbReference type="InterPro" id="IPR006694">
    <property type="entry name" value="Fatty_acid_hydroxylase"/>
</dbReference>
<dbReference type="InterPro" id="IPR050307">
    <property type="entry name" value="Sterol_Desaturase_Related"/>
</dbReference>
<dbReference type="RefSeq" id="WP_130681544.1">
    <property type="nucleotide sequence ID" value="NZ_SIPR01000001.1"/>
</dbReference>
<organism evidence="7 8">
    <name type="scientific">Rhizobium leguminosarum</name>
    <dbReference type="NCBI Taxonomy" id="384"/>
    <lineage>
        <taxon>Bacteria</taxon>
        <taxon>Pseudomonadati</taxon>
        <taxon>Pseudomonadota</taxon>
        <taxon>Alphaproteobacteria</taxon>
        <taxon>Hyphomicrobiales</taxon>
        <taxon>Rhizobiaceae</taxon>
        <taxon>Rhizobium/Agrobacterium group</taxon>
        <taxon>Rhizobium</taxon>
    </lineage>
</organism>
<comment type="caution">
    <text evidence="7">The sequence shown here is derived from an EMBL/GenBank/DDBJ whole genome shotgun (WGS) entry which is preliminary data.</text>
</comment>
<keyword evidence="4 5" id="KW-0472">Membrane</keyword>
<keyword evidence="2 5" id="KW-0812">Transmembrane</keyword>